<gene>
    <name evidence="6" type="ORF">M2650_08300</name>
</gene>
<dbReference type="GO" id="GO:0008168">
    <property type="term" value="F:methyltransferase activity"/>
    <property type="evidence" value="ECO:0007669"/>
    <property type="project" value="UniProtKB-KW"/>
</dbReference>
<keyword evidence="4" id="KW-0812">Transmembrane</keyword>
<dbReference type="CDD" id="cd02440">
    <property type="entry name" value="AdoMet_MTases"/>
    <property type="match status" value="1"/>
</dbReference>
<feature type="domain" description="Methyltransferase type 11" evidence="5">
    <location>
        <begin position="45"/>
        <end position="136"/>
    </location>
</feature>
<sequence length="250" mass="27811">MNDGAYSPADRKAHVILDTESRVQKARKIVNLLGENRIRSARRILEIGCGSGVIASALAALGEGRIEVHAVDVEDNRTETDNYRFHLVGSAALPFDDGHFDIVVSNYVIEHVGTPEEQAIHLREIERVLSEAGVAYLGIPNKWRLVEPHYRLPFLSWFPQSLSDRYVRWSGRGTHYDCIPLSLGHAQDLLAGAKLDSRNITLAALRETLAVEKPDSAVARLINNFAPDWLLALGLPIMPVYIFLLSKQQA</sequence>
<evidence type="ECO:0000256" key="4">
    <source>
        <dbReference type="SAM" id="Phobius"/>
    </source>
</evidence>
<keyword evidence="2" id="KW-0808">Transferase</keyword>
<keyword evidence="4" id="KW-1133">Transmembrane helix</keyword>
<keyword evidence="3" id="KW-0949">S-adenosyl-L-methionine</keyword>
<dbReference type="SUPFAM" id="SSF53335">
    <property type="entry name" value="S-adenosyl-L-methionine-dependent methyltransferases"/>
    <property type="match status" value="1"/>
</dbReference>
<protein>
    <submittedName>
        <fullName evidence="6">Class I SAM-dependent methyltransferase</fullName>
    </submittedName>
</protein>
<evidence type="ECO:0000313" key="7">
    <source>
        <dbReference type="Proteomes" id="UP001431217"/>
    </source>
</evidence>
<dbReference type="Gene3D" id="3.40.50.150">
    <property type="entry name" value="Vaccinia Virus protein VP39"/>
    <property type="match status" value="1"/>
</dbReference>
<dbReference type="Proteomes" id="UP001431217">
    <property type="component" value="Unassembled WGS sequence"/>
</dbReference>
<accession>A0ABT0MK35</accession>
<evidence type="ECO:0000256" key="1">
    <source>
        <dbReference type="ARBA" id="ARBA00022603"/>
    </source>
</evidence>
<evidence type="ECO:0000256" key="2">
    <source>
        <dbReference type="ARBA" id="ARBA00022679"/>
    </source>
</evidence>
<feature type="transmembrane region" description="Helical" evidence="4">
    <location>
        <begin position="229"/>
        <end position="246"/>
    </location>
</feature>
<dbReference type="EMBL" id="JAMBEP010000001">
    <property type="protein sequence ID" value="MCL1634630.1"/>
    <property type="molecule type" value="Genomic_DNA"/>
</dbReference>
<evidence type="ECO:0000256" key="3">
    <source>
        <dbReference type="ARBA" id="ARBA00022691"/>
    </source>
</evidence>
<proteinExistence type="predicted"/>
<comment type="caution">
    <text evidence="6">The sequence shown here is derived from an EMBL/GenBank/DDBJ whole genome shotgun (WGS) entry which is preliminary data.</text>
</comment>
<keyword evidence="1 6" id="KW-0489">Methyltransferase</keyword>
<keyword evidence="7" id="KW-1185">Reference proteome</keyword>
<dbReference type="RefSeq" id="WP_249473217.1">
    <property type="nucleotide sequence ID" value="NZ_JAMBEP010000001.1"/>
</dbReference>
<dbReference type="Pfam" id="PF08241">
    <property type="entry name" value="Methyltransf_11"/>
    <property type="match status" value="1"/>
</dbReference>
<dbReference type="PANTHER" id="PTHR43464:SF19">
    <property type="entry name" value="UBIQUINONE BIOSYNTHESIS O-METHYLTRANSFERASE, MITOCHONDRIAL"/>
    <property type="match status" value="1"/>
</dbReference>
<evidence type="ECO:0000313" key="6">
    <source>
        <dbReference type="EMBL" id="MCL1634630.1"/>
    </source>
</evidence>
<dbReference type="InterPro" id="IPR013216">
    <property type="entry name" value="Methyltransf_11"/>
</dbReference>
<organism evidence="6 7">
    <name type="scientific">Luteimonas galliterrae</name>
    <dbReference type="NCBI Taxonomy" id="2940486"/>
    <lineage>
        <taxon>Bacteria</taxon>
        <taxon>Pseudomonadati</taxon>
        <taxon>Pseudomonadota</taxon>
        <taxon>Gammaproteobacteria</taxon>
        <taxon>Lysobacterales</taxon>
        <taxon>Lysobacteraceae</taxon>
        <taxon>Luteimonas</taxon>
    </lineage>
</organism>
<keyword evidence="4" id="KW-0472">Membrane</keyword>
<dbReference type="InterPro" id="IPR029063">
    <property type="entry name" value="SAM-dependent_MTases_sf"/>
</dbReference>
<evidence type="ECO:0000259" key="5">
    <source>
        <dbReference type="Pfam" id="PF08241"/>
    </source>
</evidence>
<name>A0ABT0MK35_9GAMM</name>
<reference evidence="6 7" key="1">
    <citation type="submission" date="2022-05" db="EMBL/GenBank/DDBJ databases">
        <title>Luteimonas sp. SX5, whole genome shotgun sequencing project.</title>
        <authorList>
            <person name="Zhao G."/>
            <person name="Shen L."/>
        </authorList>
    </citation>
    <scope>NUCLEOTIDE SEQUENCE [LARGE SCALE GENOMIC DNA]</scope>
    <source>
        <strain evidence="6 7">SX5</strain>
    </source>
</reference>
<dbReference type="GO" id="GO:0032259">
    <property type="term" value="P:methylation"/>
    <property type="evidence" value="ECO:0007669"/>
    <property type="project" value="UniProtKB-KW"/>
</dbReference>
<dbReference type="PANTHER" id="PTHR43464">
    <property type="entry name" value="METHYLTRANSFERASE"/>
    <property type="match status" value="1"/>
</dbReference>